<gene>
    <name evidence="5" type="ORF">SE17_23490</name>
</gene>
<dbReference type="InterPro" id="IPR000835">
    <property type="entry name" value="HTH_MarR-typ"/>
</dbReference>
<dbReference type="Proteomes" id="UP000050509">
    <property type="component" value="Unassembled WGS sequence"/>
</dbReference>
<name>A0A0P9DDW8_9CHLR</name>
<comment type="caution">
    <text evidence="5">The sequence shown here is derived from an EMBL/GenBank/DDBJ whole genome shotgun (WGS) entry which is preliminary data.</text>
</comment>
<dbReference type="GO" id="GO:0006950">
    <property type="term" value="P:response to stress"/>
    <property type="evidence" value="ECO:0007669"/>
    <property type="project" value="TreeGrafter"/>
</dbReference>
<evidence type="ECO:0000259" key="4">
    <source>
        <dbReference type="PROSITE" id="PS50995"/>
    </source>
</evidence>
<dbReference type="GO" id="GO:0003700">
    <property type="term" value="F:DNA-binding transcription factor activity"/>
    <property type="evidence" value="ECO:0007669"/>
    <property type="project" value="InterPro"/>
</dbReference>
<sequence>MRIHTNDAVIDIERTIMQLSWLGQRQFMQLLAGERFDLTVPQYHTLLHVHHCSGMCKMSDLARATHQSAASLTGIVDRLLEKGLVERGRPDDDRRQVVVGSTERGHNLLATIEQARRDGMHKTLAHIPASELNELQRLLGVMLEAMLGALNDSEETASDDRANSL</sequence>
<keyword evidence="1" id="KW-0805">Transcription regulation</keyword>
<evidence type="ECO:0000256" key="2">
    <source>
        <dbReference type="ARBA" id="ARBA00023125"/>
    </source>
</evidence>
<dbReference type="Gene3D" id="1.10.10.10">
    <property type="entry name" value="Winged helix-like DNA-binding domain superfamily/Winged helix DNA-binding domain"/>
    <property type="match status" value="1"/>
</dbReference>
<evidence type="ECO:0000256" key="3">
    <source>
        <dbReference type="ARBA" id="ARBA00023163"/>
    </source>
</evidence>
<organism evidence="5 6">
    <name type="scientific">Kouleothrix aurantiaca</name>
    <dbReference type="NCBI Taxonomy" id="186479"/>
    <lineage>
        <taxon>Bacteria</taxon>
        <taxon>Bacillati</taxon>
        <taxon>Chloroflexota</taxon>
        <taxon>Chloroflexia</taxon>
        <taxon>Chloroflexales</taxon>
        <taxon>Roseiflexineae</taxon>
        <taxon>Roseiflexaceae</taxon>
        <taxon>Kouleothrix</taxon>
    </lineage>
</organism>
<dbReference type="InterPro" id="IPR023187">
    <property type="entry name" value="Tscrpt_reg_MarR-type_CS"/>
</dbReference>
<keyword evidence="6" id="KW-1185">Reference proteome</keyword>
<dbReference type="PRINTS" id="PR00598">
    <property type="entry name" value="HTHMARR"/>
</dbReference>
<dbReference type="InterPro" id="IPR036388">
    <property type="entry name" value="WH-like_DNA-bd_sf"/>
</dbReference>
<accession>A0A0P9DDW8</accession>
<dbReference type="SUPFAM" id="SSF46785">
    <property type="entry name" value="Winged helix' DNA-binding domain"/>
    <property type="match status" value="1"/>
</dbReference>
<proteinExistence type="predicted"/>
<keyword evidence="3" id="KW-0804">Transcription</keyword>
<evidence type="ECO:0000313" key="6">
    <source>
        <dbReference type="Proteomes" id="UP000050509"/>
    </source>
</evidence>
<dbReference type="AlphaFoldDB" id="A0A0P9DDW8"/>
<dbReference type="GO" id="GO:0003677">
    <property type="term" value="F:DNA binding"/>
    <property type="evidence" value="ECO:0007669"/>
    <property type="project" value="UniProtKB-KW"/>
</dbReference>
<dbReference type="PROSITE" id="PS01117">
    <property type="entry name" value="HTH_MARR_1"/>
    <property type="match status" value="1"/>
</dbReference>
<evidence type="ECO:0000313" key="5">
    <source>
        <dbReference type="EMBL" id="KPV51041.1"/>
    </source>
</evidence>
<keyword evidence="2" id="KW-0238">DNA-binding</keyword>
<dbReference type="PANTHER" id="PTHR33164">
    <property type="entry name" value="TRANSCRIPTIONAL REGULATOR, MARR FAMILY"/>
    <property type="match status" value="1"/>
</dbReference>
<dbReference type="InterPro" id="IPR036390">
    <property type="entry name" value="WH_DNA-bd_sf"/>
</dbReference>
<dbReference type="InterPro" id="IPR039422">
    <property type="entry name" value="MarR/SlyA-like"/>
</dbReference>
<dbReference type="Pfam" id="PF12802">
    <property type="entry name" value="MarR_2"/>
    <property type="match status" value="1"/>
</dbReference>
<dbReference type="PANTHER" id="PTHR33164:SF99">
    <property type="entry name" value="MARR FAMILY REGULATORY PROTEIN"/>
    <property type="match status" value="1"/>
</dbReference>
<protein>
    <recommendedName>
        <fullName evidence="4">HTH marR-type domain-containing protein</fullName>
    </recommendedName>
</protein>
<evidence type="ECO:0000256" key="1">
    <source>
        <dbReference type="ARBA" id="ARBA00023015"/>
    </source>
</evidence>
<feature type="domain" description="HTH marR-type" evidence="4">
    <location>
        <begin position="5"/>
        <end position="144"/>
    </location>
</feature>
<reference evidence="5 6" key="1">
    <citation type="submission" date="2015-09" db="EMBL/GenBank/DDBJ databases">
        <title>Draft genome sequence of Kouleothrix aurantiaca JCM 19913.</title>
        <authorList>
            <person name="Hemp J."/>
        </authorList>
    </citation>
    <scope>NUCLEOTIDE SEQUENCE [LARGE SCALE GENOMIC DNA]</scope>
    <source>
        <strain evidence="5 6">COM-B</strain>
    </source>
</reference>
<dbReference type="PROSITE" id="PS50995">
    <property type="entry name" value="HTH_MARR_2"/>
    <property type="match status" value="1"/>
</dbReference>
<dbReference type="SMART" id="SM00347">
    <property type="entry name" value="HTH_MARR"/>
    <property type="match status" value="1"/>
</dbReference>
<dbReference type="EMBL" id="LJCR01001101">
    <property type="protein sequence ID" value="KPV51041.1"/>
    <property type="molecule type" value="Genomic_DNA"/>
</dbReference>